<organism evidence="1 2">
    <name type="scientific">Marinoscillum furvescens DSM 4134</name>
    <dbReference type="NCBI Taxonomy" id="1122208"/>
    <lineage>
        <taxon>Bacteria</taxon>
        <taxon>Pseudomonadati</taxon>
        <taxon>Bacteroidota</taxon>
        <taxon>Cytophagia</taxon>
        <taxon>Cytophagales</taxon>
        <taxon>Reichenbachiellaceae</taxon>
        <taxon>Marinoscillum</taxon>
    </lineage>
</organism>
<feature type="non-terminal residue" evidence="1">
    <location>
        <position position="1"/>
    </location>
</feature>
<dbReference type="AlphaFoldDB" id="A0A3D9KXS0"/>
<evidence type="ECO:0000313" key="2">
    <source>
        <dbReference type="Proteomes" id="UP000256779"/>
    </source>
</evidence>
<gene>
    <name evidence="1" type="ORF">C7460_1281</name>
</gene>
<dbReference type="EMBL" id="QREG01000028">
    <property type="protein sequence ID" value="RED92784.1"/>
    <property type="molecule type" value="Genomic_DNA"/>
</dbReference>
<keyword evidence="2" id="KW-1185">Reference proteome</keyword>
<comment type="caution">
    <text evidence="1">The sequence shown here is derived from an EMBL/GenBank/DDBJ whole genome shotgun (WGS) entry which is preliminary data.</text>
</comment>
<sequence length="64" mass="6948">SASFMQVFTDNTLAAQLVLPLIGRTEDLSLFFFLKKNSPPSICALPGAHKKSAPDLSNALFFYG</sequence>
<accession>A0A3D9KXS0</accession>
<evidence type="ECO:0000313" key="1">
    <source>
        <dbReference type="EMBL" id="RED92784.1"/>
    </source>
</evidence>
<proteinExistence type="predicted"/>
<dbReference type="RefSeq" id="WP_221409598.1">
    <property type="nucleotide sequence ID" value="NZ_QREG01000028.1"/>
</dbReference>
<name>A0A3D9KXS0_MARFU</name>
<protein>
    <submittedName>
        <fullName evidence="1">Uncharacterized protein</fullName>
    </submittedName>
</protein>
<dbReference type="Proteomes" id="UP000256779">
    <property type="component" value="Unassembled WGS sequence"/>
</dbReference>
<reference evidence="1 2" key="1">
    <citation type="submission" date="2018-07" db="EMBL/GenBank/DDBJ databases">
        <title>Genomic Encyclopedia of Type Strains, Phase IV (KMG-IV): sequencing the most valuable type-strain genomes for metagenomic binning, comparative biology and taxonomic classification.</title>
        <authorList>
            <person name="Goeker M."/>
        </authorList>
    </citation>
    <scope>NUCLEOTIDE SEQUENCE [LARGE SCALE GENOMIC DNA]</scope>
    <source>
        <strain evidence="1 2">DSM 4134</strain>
    </source>
</reference>